<dbReference type="Proteomes" id="UP001165189">
    <property type="component" value="Unassembled WGS sequence"/>
</dbReference>
<gene>
    <name evidence="2" type="ORF">Aory05_001218700</name>
</gene>
<feature type="transmembrane region" description="Helical" evidence="1">
    <location>
        <begin position="20"/>
        <end position="40"/>
    </location>
</feature>
<comment type="caution">
    <text evidence="2">The sequence shown here is derived from an EMBL/GenBank/DDBJ whole genome shotgun (WGS) entry which is preliminary data.</text>
</comment>
<evidence type="ECO:0000313" key="2">
    <source>
        <dbReference type="EMBL" id="GMG53923.1"/>
    </source>
</evidence>
<name>A0ABQ6L7B1_ASPOZ</name>
<proteinExistence type="predicted"/>
<evidence type="ECO:0000313" key="3">
    <source>
        <dbReference type="Proteomes" id="UP001165189"/>
    </source>
</evidence>
<evidence type="ECO:0000256" key="1">
    <source>
        <dbReference type="SAM" id="Phobius"/>
    </source>
</evidence>
<dbReference type="EMBL" id="BSYB01000078">
    <property type="protein sequence ID" value="GMG53923.1"/>
    <property type="molecule type" value="Genomic_DNA"/>
</dbReference>
<keyword evidence="1" id="KW-0472">Membrane</keyword>
<feature type="transmembrane region" description="Helical" evidence="1">
    <location>
        <begin position="52"/>
        <end position="70"/>
    </location>
</feature>
<protein>
    <submittedName>
        <fullName evidence="2">Unnamed protein product</fullName>
    </submittedName>
</protein>
<reference evidence="2" key="1">
    <citation type="submission" date="2023-04" db="EMBL/GenBank/DDBJ databases">
        <title>Aspergillus oryzae var. brunneus NBRC 4377.</title>
        <authorList>
            <person name="Ichikawa N."/>
            <person name="Sato H."/>
            <person name="Tonouchi N."/>
        </authorList>
    </citation>
    <scope>NUCLEOTIDE SEQUENCE</scope>
    <source>
        <strain evidence="2">NBRC 4377</strain>
    </source>
</reference>
<sequence>MPSLNDEDQSSITVRPDDHVALIVIVALVGLVWSLFMLGIRIYLRLRLTPPFGVDDAVAIFGTVILIHLLQPLSDRG</sequence>
<organism evidence="2 3">
    <name type="scientific">Aspergillus oryzae var. brunneus</name>
    <dbReference type="NCBI Taxonomy" id="332754"/>
    <lineage>
        <taxon>Eukaryota</taxon>
        <taxon>Fungi</taxon>
        <taxon>Dikarya</taxon>
        <taxon>Ascomycota</taxon>
        <taxon>Pezizomycotina</taxon>
        <taxon>Eurotiomycetes</taxon>
        <taxon>Eurotiomycetidae</taxon>
        <taxon>Eurotiales</taxon>
        <taxon>Aspergillaceae</taxon>
        <taxon>Aspergillus</taxon>
        <taxon>Aspergillus subgen. Circumdati</taxon>
    </lineage>
</organism>
<keyword evidence="1" id="KW-1133">Transmembrane helix</keyword>
<keyword evidence="3" id="KW-1185">Reference proteome</keyword>
<accession>A0ABQ6L7B1</accession>
<keyword evidence="1" id="KW-0812">Transmembrane</keyword>